<evidence type="ECO:0000313" key="11">
    <source>
        <dbReference type="Proteomes" id="UP000199476"/>
    </source>
</evidence>
<evidence type="ECO:0000256" key="3">
    <source>
        <dbReference type="ARBA" id="ARBA00016463"/>
    </source>
</evidence>
<dbReference type="GO" id="GO:0015232">
    <property type="term" value="F:heme transmembrane transporter activity"/>
    <property type="evidence" value="ECO:0007669"/>
    <property type="project" value="InterPro"/>
</dbReference>
<dbReference type="AlphaFoldDB" id="A0A1G9SIE5"/>
<dbReference type="Proteomes" id="UP000199476">
    <property type="component" value="Unassembled WGS sequence"/>
</dbReference>
<evidence type="ECO:0000259" key="9">
    <source>
        <dbReference type="Pfam" id="PF01578"/>
    </source>
</evidence>
<keyword evidence="11" id="KW-1185">Reference proteome</keyword>
<feature type="domain" description="Cytochrome c assembly protein" evidence="9">
    <location>
        <begin position="5"/>
        <end position="134"/>
    </location>
</feature>
<dbReference type="Pfam" id="PF01578">
    <property type="entry name" value="Cytochrom_C_asm"/>
    <property type="match status" value="1"/>
</dbReference>
<evidence type="ECO:0000256" key="6">
    <source>
        <dbReference type="ARBA" id="ARBA00022989"/>
    </source>
</evidence>
<proteinExistence type="inferred from homology"/>
<dbReference type="PRINTS" id="PR01386">
    <property type="entry name" value="CCMCBIOGNSIS"/>
</dbReference>
<evidence type="ECO:0000256" key="5">
    <source>
        <dbReference type="ARBA" id="ARBA00022748"/>
    </source>
</evidence>
<evidence type="ECO:0000256" key="1">
    <source>
        <dbReference type="ARBA" id="ARBA00004141"/>
    </source>
</evidence>
<evidence type="ECO:0000256" key="4">
    <source>
        <dbReference type="ARBA" id="ARBA00022692"/>
    </source>
</evidence>
<dbReference type="GO" id="GO:0005886">
    <property type="term" value="C:plasma membrane"/>
    <property type="evidence" value="ECO:0007669"/>
    <property type="project" value="TreeGrafter"/>
</dbReference>
<evidence type="ECO:0000313" key="10">
    <source>
        <dbReference type="EMBL" id="SDM35181.1"/>
    </source>
</evidence>
<dbReference type="EMBL" id="FNGO01000029">
    <property type="protein sequence ID" value="SDM35181.1"/>
    <property type="molecule type" value="Genomic_DNA"/>
</dbReference>
<dbReference type="STRING" id="321763.SAMN04488692_1298"/>
<organism evidence="10 11">
    <name type="scientific">Halarsenatibacter silvermanii</name>
    <dbReference type="NCBI Taxonomy" id="321763"/>
    <lineage>
        <taxon>Bacteria</taxon>
        <taxon>Bacillati</taxon>
        <taxon>Bacillota</taxon>
        <taxon>Clostridia</taxon>
        <taxon>Halanaerobiales</taxon>
        <taxon>Halarsenatibacteraceae</taxon>
        <taxon>Halarsenatibacter</taxon>
    </lineage>
</organism>
<feature type="transmembrane region" description="Helical" evidence="8">
    <location>
        <begin position="12"/>
        <end position="34"/>
    </location>
</feature>
<keyword evidence="5" id="KW-0201">Cytochrome c-type biogenesis</keyword>
<gene>
    <name evidence="10" type="ORF">SAMN04488692_1298</name>
</gene>
<dbReference type="PANTHER" id="PTHR30071">
    <property type="entry name" value="HEME EXPORTER PROTEIN C"/>
    <property type="match status" value="1"/>
</dbReference>
<protein>
    <recommendedName>
        <fullName evidence="3">Heme exporter protein C</fullName>
    </recommendedName>
</protein>
<feature type="transmembrane region" description="Helical" evidence="8">
    <location>
        <begin position="46"/>
        <end position="66"/>
    </location>
</feature>
<dbReference type="InterPro" id="IPR002541">
    <property type="entry name" value="Cyt_c_assembly"/>
</dbReference>
<sequence>MGDVQRIFYFHVASAWVGFFAFFVVFTASLVYILKEKVIWHQMSLASAEIGVLFTTFVIGSGMLWGRAAWNTWWTWDPRLTTTLIMWFVYLGYLFLNTAATRDKKRKLTAIYGLISFINIPLVFMSIRWWRTLHPVVIEMDGGGGLTPRMVHVMLYSLLTLTVLYLALFLFRFRQLRLKNKLREVKNSIDNVR</sequence>
<reference evidence="10 11" key="1">
    <citation type="submission" date="2016-10" db="EMBL/GenBank/DDBJ databases">
        <authorList>
            <person name="de Groot N.N."/>
        </authorList>
    </citation>
    <scope>NUCLEOTIDE SEQUENCE [LARGE SCALE GENOMIC DNA]</scope>
    <source>
        <strain evidence="10 11">SLAS-1</strain>
    </source>
</reference>
<feature type="transmembrane region" description="Helical" evidence="8">
    <location>
        <begin position="78"/>
        <end position="96"/>
    </location>
</feature>
<evidence type="ECO:0000256" key="8">
    <source>
        <dbReference type="SAM" id="Phobius"/>
    </source>
</evidence>
<comment type="similarity">
    <text evidence="2">Belongs to the CcmC/CycZ/HelC family.</text>
</comment>
<dbReference type="GO" id="GO:0017004">
    <property type="term" value="P:cytochrome complex assembly"/>
    <property type="evidence" value="ECO:0007669"/>
    <property type="project" value="UniProtKB-KW"/>
</dbReference>
<dbReference type="InterPro" id="IPR003557">
    <property type="entry name" value="Cyt_c_biogenesis_CcmC"/>
</dbReference>
<keyword evidence="6 8" id="KW-1133">Transmembrane helix</keyword>
<keyword evidence="7 8" id="KW-0472">Membrane</keyword>
<evidence type="ECO:0000256" key="2">
    <source>
        <dbReference type="ARBA" id="ARBA00005840"/>
    </source>
</evidence>
<accession>A0A1G9SIE5</accession>
<evidence type="ECO:0000256" key="7">
    <source>
        <dbReference type="ARBA" id="ARBA00023136"/>
    </source>
</evidence>
<keyword evidence="4 8" id="KW-0812">Transmembrane</keyword>
<dbReference type="InterPro" id="IPR045062">
    <property type="entry name" value="Cyt_c_biogenesis_CcsA/CcmC"/>
</dbReference>
<dbReference type="GO" id="GO:0020037">
    <property type="term" value="F:heme binding"/>
    <property type="evidence" value="ECO:0007669"/>
    <property type="project" value="InterPro"/>
</dbReference>
<dbReference type="PANTHER" id="PTHR30071:SF1">
    <property type="entry name" value="CYTOCHROME B_B6 PROTEIN-RELATED"/>
    <property type="match status" value="1"/>
</dbReference>
<name>A0A1G9SIE5_9FIRM</name>
<feature type="transmembrane region" description="Helical" evidence="8">
    <location>
        <begin position="108"/>
        <end position="130"/>
    </location>
</feature>
<comment type="subcellular location">
    <subcellularLocation>
        <location evidence="1">Membrane</location>
        <topology evidence="1">Multi-pass membrane protein</topology>
    </subcellularLocation>
</comment>
<feature type="transmembrane region" description="Helical" evidence="8">
    <location>
        <begin position="150"/>
        <end position="171"/>
    </location>
</feature>